<evidence type="ECO:0000313" key="5">
    <source>
        <dbReference type="Proteomes" id="UP000292423"/>
    </source>
</evidence>
<dbReference type="InterPro" id="IPR050718">
    <property type="entry name" value="ApaG-like"/>
</dbReference>
<dbReference type="Pfam" id="PF04379">
    <property type="entry name" value="DUF525"/>
    <property type="match status" value="1"/>
</dbReference>
<accession>A0A4Q7ZBP5</accession>
<evidence type="ECO:0000313" key="4">
    <source>
        <dbReference type="EMBL" id="RZU47365.1"/>
    </source>
</evidence>
<dbReference type="EMBL" id="SHKX01000010">
    <property type="protein sequence ID" value="RZU47365.1"/>
    <property type="molecule type" value="Genomic_DNA"/>
</dbReference>
<sequence>MSRPEHPIRVNVTSEFVPEQSNPGESRFVFAYHIAITNEGAIPARLLTRHWIITDGEAKVEEVRGDGVVGQQPSIAPGETYEYSSGAILKTPVGSMQGSYGMIDELGERFEAPIPVFRLAVPRMVH</sequence>
<protein>
    <recommendedName>
        <fullName evidence="1 2">Protein ApaG</fullName>
    </recommendedName>
</protein>
<proteinExistence type="inferred from homology"/>
<dbReference type="PANTHER" id="PTHR47191">
    <property type="entry name" value="OS05G0170800 PROTEIN"/>
    <property type="match status" value="1"/>
</dbReference>
<dbReference type="AlphaFoldDB" id="A0A4Q7ZBP5"/>
<name>A0A4Q7ZBP5_9GAMM</name>
<keyword evidence="5" id="KW-1185">Reference proteome</keyword>
<evidence type="ECO:0000256" key="1">
    <source>
        <dbReference type="ARBA" id="ARBA00017693"/>
    </source>
</evidence>
<evidence type="ECO:0000256" key="2">
    <source>
        <dbReference type="HAMAP-Rule" id="MF_00791"/>
    </source>
</evidence>
<organism evidence="4 5">
    <name type="scientific">Fluviicoccus keumensis</name>
    <dbReference type="NCBI Taxonomy" id="1435465"/>
    <lineage>
        <taxon>Bacteria</taxon>
        <taxon>Pseudomonadati</taxon>
        <taxon>Pseudomonadota</taxon>
        <taxon>Gammaproteobacteria</taxon>
        <taxon>Moraxellales</taxon>
        <taxon>Moraxellaceae</taxon>
        <taxon>Fluviicoccus</taxon>
    </lineage>
</organism>
<dbReference type="InterPro" id="IPR023065">
    <property type="entry name" value="Uncharacterised_ApaG"/>
</dbReference>
<comment type="caution">
    <text evidence="4">The sequence shown here is derived from an EMBL/GenBank/DDBJ whole genome shotgun (WGS) entry which is preliminary data.</text>
</comment>
<dbReference type="Gene3D" id="2.60.40.1470">
    <property type="entry name" value="ApaG domain"/>
    <property type="match status" value="1"/>
</dbReference>
<dbReference type="RefSeq" id="WP_130410614.1">
    <property type="nucleotide sequence ID" value="NZ_SHKX01000010.1"/>
</dbReference>
<dbReference type="OrthoDB" id="9795226at2"/>
<dbReference type="InterPro" id="IPR036767">
    <property type="entry name" value="ApaG_sf"/>
</dbReference>
<gene>
    <name evidence="2" type="primary">apaG</name>
    <name evidence="4" type="ORF">EV700_0326</name>
</gene>
<evidence type="ECO:0000259" key="3">
    <source>
        <dbReference type="PROSITE" id="PS51087"/>
    </source>
</evidence>
<feature type="domain" description="ApaG" evidence="3">
    <location>
        <begin position="2"/>
        <end position="126"/>
    </location>
</feature>
<dbReference type="SUPFAM" id="SSF110069">
    <property type="entry name" value="ApaG-like"/>
    <property type="match status" value="1"/>
</dbReference>
<dbReference type="PANTHER" id="PTHR47191:SF2">
    <property type="entry name" value="OS05G0170800 PROTEIN"/>
    <property type="match status" value="1"/>
</dbReference>
<dbReference type="PROSITE" id="PS51087">
    <property type="entry name" value="APAG"/>
    <property type="match status" value="1"/>
</dbReference>
<dbReference type="NCBIfam" id="NF003967">
    <property type="entry name" value="PRK05461.1"/>
    <property type="match status" value="1"/>
</dbReference>
<reference evidence="4 5" key="1">
    <citation type="submission" date="2019-02" db="EMBL/GenBank/DDBJ databases">
        <title>Genomic Encyclopedia of Type Strains, Phase IV (KMG-IV): sequencing the most valuable type-strain genomes for metagenomic binning, comparative biology and taxonomic classification.</title>
        <authorList>
            <person name="Goeker M."/>
        </authorList>
    </citation>
    <scope>NUCLEOTIDE SEQUENCE [LARGE SCALE GENOMIC DNA]</scope>
    <source>
        <strain evidence="4 5">DSM 105135</strain>
    </source>
</reference>
<dbReference type="HAMAP" id="MF_00791">
    <property type="entry name" value="ApaG"/>
    <property type="match status" value="1"/>
</dbReference>
<dbReference type="Proteomes" id="UP000292423">
    <property type="component" value="Unassembled WGS sequence"/>
</dbReference>
<dbReference type="InterPro" id="IPR007474">
    <property type="entry name" value="ApaG_domain"/>
</dbReference>